<evidence type="ECO:0000259" key="10">
    <source>
        <dbReference type="PROSITE" id="PS50866"/>
    </source>
</evidence>
<evidence type="ECO:0000313" key="11">
    <source>
        <dbReference type="EMBL" id="KAH6835272.1"/>
    </source>
</evidence>
<evidence type="ECO:0000313" key="12">
    <source>
        <dbReference type="Proteomes" id="UP001190926"/>
    </source>
</evidence>
<feature type="chain" id="PRO_5041932308" evidence="9">
    <location>
        <begin position="29"/>
        <end position="219"/>
    </location>
</feature>
<reference evidence="11 12" key="1">
    <citation type="journal article" date="2021" name="Nat. Commun.">
        <title>Incipient diploidization of the medicinal plant Perilla within 10,000 years.</title>
        <authorList>
            <person name="Zhang Y."/>
            <person name="Shen Q."/>
            <person name="Leng L."/>
            <person name="Zhang D."/>
            <person name="Chen S."/>
            <person name="Shi Y."/>
            <person name="Ning Z."/>
            <person name="Chen S."/>
        </authorList>
    </citation>
    <scope>NUCLEOTIDE SEQUENCE [LARGE SCALE GENOMIC DNA]</scope>
    <source>
        <strain evidence="12">cv. PC099</strain>
    </source>
</reference>
<evidence type="ECO:0000256" key="7">
    <source>
        <dbReference type="RuleBase" id="RU003827"/>
    </source>
</evidence>
<evidence type="ECO:0000256" key="1">
    <source>
        <dbReference type="ARBA" id="ARBA00004479"/>
    </source>
</evidence>
<sequence>MKLVVGVGVRRLWALMLVVAAALPAARGVWLNMPSSGRKCVYEELRSNVVVMGDYYTFYGDGDVNYTANPTVNVKVSSPYGNSLYNKEQSRHGQFAFTTNEPGNYVACFVVDSNDQSGKIVTVGLEWKVGIAAKDWDSVARKEKIEGLDLEMRKLQDSVTAIGERMIHMMSREMEMREVNNRTNNRVAQYSQGSLGVCILVAMIQVYYLKRYFRNKKLI</sequence>
<keyword evidence="5 8" id="KW-1133">Transmembrane helix</keyword>
<dbReference type="AlphaFoldDB" id="A0AAD4PDU8"/>
<gene>
    <name evidence="11" type="ORF">C2S53_014615</name>
</gene>
<dbReference type="InterPro" id="IPR009038">
    <property type="entry name" value="GOLD_dom"/>
</dbReference>
<dbReference type="PANTHER" id="PTHR22811">
    <property type="entry name" value="TRANSMEMBRANE EMP24 DOMAIN-CONTAINING PROTEIN"/>
    <property type="match status" value="1"/>
</dbReference>
<feature type="signal peptide" evidence="9">
    <location>
        <begin position="1"/>
        <end position="28"/>
    </location>
</feature>
<evidence type="ECO:0000256" key="9">
    <source>
        <dbReference type="SAM" id="SignalP"/>
    </source>
</evidence>
<name>A0AAD4PDU8_PERFH</name>
<evidence type="ECO:0000256" key="3">
    <source>
        <dbReference type="ARBA" id="ARBA00022692"/>
    </source>
</evidence>
<keyword evidence="3 7" id="KW-0812">Transmembrane</keyword>
<keyword evidence="4 9" id="KW-0732">Signal</keyword>
<keyword evidence="12" id="KW-1185">Reference proteome</keyword>
<dbReference type="EMBL" id="SDAM02000037">
    <property type="protein sequence ID" value="KAH6835272.1"/>
    <property type="molecule type" value="Genomic_DNA"/>
</dbReference>
<dbReference type="Pfam" id="PF01105">
    <property type="entry name" value="EMP24_GP25L"/>
    <property type="match status" value="1"/>
</dbReference>
<proteinExistence type="inferred from homology"/>
<organism evidence="11 12">
    <name type="scientific">Perilla frutescens var. hirtella</name>
    <name type="common">Perilla citriodora</name>
    <name type="synonym">Perilla setoyensis</name>
    <dbReference type="NCBI Taxonomy" id="608512"/>
    <lineage>
        <taxon>Eukaryota</taxon>
        <taxon>Viridiplantae</taxon>
        <taxon>Streptophyta</taxon>
        <taxon>Embryophyta</taxon>
        <taxon>Tracheophyta</taxon>
        <taxon>Spermatophyta</taxon>
        <taxon>Magnoliopsida</taxon>
        <taxon>eudicotyledons</taxon>
        <taxon>Gunneridae</taxon>
        <taxon>Pentapetalae</taxon>
        <taxon>asterids</taxon>
        <taxon>lamiids</taxon>
        <taxon>Lamiales</taxon>
        <taxon>Lamiaceae</taxon>
        <taxon>Nepetoideae</taxon>
        <taxon>Elsholtzieae</taxon>
        <taxon>Perilla</taxon>
    </lineage>
</organism>
<accession>A0AAD4PDU8</accession>
<feature type="transmembrane region" description="Helical" evidence="8">
    <location>
        <begin position="190"/>
        <end position="209"/>
    </location>
</feature>
<comment type="similarity">
    <text evidence="2 7">Belongs to the EMP24/GP25L family.</text>
</comment>
<protein>
    <submittedName>
        <fullName evidence="11">Emp24/gp25L/p24 family/GOLD family protein</fullName>
    </submittedName>
</protein>
<dbReference type="SMART" id="SM01190">
    <property type="entry name" value="EMP24_GP25L"/>
    <property type="match status" value="1"/>
</dbReference>
<feature type="domain" description="GOLD" evidence="10">
    <location>
        <begin position="38"/>
        <end position="131"/>
    </location>
</feature>
<comment type="caution">
    <text evidence="11">The sequence shown here is derived from an EMBL/GenBank/DDBJ whole genome shotgun (WGS) entry which is preliminary data.</text>
</comment>
<dbReference type="InterPro" id="IPR015720">
    <property type="entry name" value="Emp24-like"/>
</dbReference>
<dbReference type="GO" id="GO:0016020">
    <property type="term" value="C:membrane"/>
    <property type="evidence" value="ECO:0007669"/>
    <property type="project" value="UniProtKB-SubCell"/>
</dbReference>
<dbReference type="Proteomes" id="UP001190926">
    <property type="component" value="Unassembled WGS sequence"/>
</dbReference>
<evidence type="ECO:0000256" key="5">
    <source>
        <dbReference type="ARBA" id="ARBA00022989"/>
    </source>
</evidence>
<evidence type="ECO:0000256" key="4">
    <source>
        <dbReference type="ARBA" id="ARBA00022729"/>
    </source>
</evidence>
<keyword evidence="6 8" id="KW-0472">Membrane</keyword>
<comment type="subcellular location">
    <subcellularLocation>
        <location evidence="1 7">Membrane</location>
        <topology evidence="1 7">Single-pass type I membrane protein</topology>
    </subcellularLocation>
</comment>
<evidence type="ECO:0000256" key="2">
    <source>
        <dbReference type="ARBA" id="ARBA00007104"/>
    </source>
</evidence>
<evidence type="ECO:0000256" key="6">
    <source>
        <dbReference type="ARBA" id="ARBA00023136"/>
    </source>
</evidence>
<evidence type="ECO:0000256" key="8">
    <source>
        <dbReference type="SAM" id="Phobius"/>
    </source>
</evidence>
<dbReference type="PROSITE" id="PS50866">
    <property type="entry name" value="GOLD"/>
    <property type="match status" value="1"/>
</dbReference>